<keyword evidence="2" id="KW-0560">Oxidoreductase</keyword>
<feature type="binding site" evidence="7">
    <location>
        <position position="138"/>
    </location>
    <ligand>
        <name>glyoxylate</name>
        <dbReference type="ChEBI" id="CHEBI:36655"/>
    </ligand>
</feature>
<evidence type="ECO:0000256" key="5">
    <source>
        <dbReference type="ARBA" id="ARBA00083297"/>
    </source>
</evidence>
<evidence type="ECO:0000256" key="3">
    <source>
        <dbReference type="ARBA" id="ARBA00024042"/>
    </source>
</evidence>
<dbReference type="Gene3D" id="3.20.20.70">
    <property type="entry name" value="Aldolase class I"/>
    <property type="match status" value="1"/>
</dbReference>
<feature type="binding site" evidence="7">
    <location>
        <position position="136"/>
    </location>
    <ligand>
        <name>FMN</name>
        <dbReference type="ChEBI" id="CHEBI:58210"/>
    </ligand>
</feature>
<dbReference type="InterPro" id="IPR037396">
    <property type="entry name" value="FMN_HAD"/>
</dbReference>
<feature type="active site" description="Proton acceptor" evidence="6">
    <location>
        <position position="256"/>
    </location>
</feature>
<evidence type="ECO:0000313" key="9">
    <source>
        <dbReference type="EMBL" id="KAG2174707.1"/>
    </source>
</evidence>
<feature type="binding site" evidence="7">
    <location>
        <position position="173"/>
    </location>
    <ligand>
        <name>glyoxylate</name>
        <dbReference type="ChEBI" id="CHEBI:36655"/>
    </ligand>
</feature>
<organism evidence="9 10">
    <name type="scientific">Mortierella isabellina</name>
    <name type="common">Filamentous fungus</name>
    <name type="synonym">Umbelopsis isabellina</name>
    <dbReference type="NCBI Taxonomy" id="91625"/>
    <lineage>
        <taxon>Eukaryota</taxon>
        <taxon>Fungi</taxon>
        <taxon>Fungi incertae sedis</taxon>
        <taxon>Mucoromycota</taxon>
        <taxon>Mucoromycotina</taxon>
        <taxon>Umbelopsidomycetes</taxon>
        <taxon>Umbelopsidales</taxon>
        <taxon>Umbelopsidaceae</taxon>
        <taxon>Umbelopsis</taxon>
    </lineage>
</organism>
<feature type="binding site" evidence="7">
    <location>
        <position position="232"/>
    </location>
    <ligand>
        <name>FMN</name>
        <dbReference type="ChEBI" id="CHEBI:58210"/>
    </ligand>
</feature>
<evidence type="ECO:0000256" key="4">
    <source>
        <dbReference type="ARBA" id="ARBA00073420"/>
    </source>
</evidence>
<accession>A0A8H7PIN2</accession>
<dbReference type="InterPro" id="IPR013785">
    <property type="entry name" value="Aldolase_TIM"/>
</dbReference>
<dbReference type="FunFam" id="3.20.20.70:FF:000056">
    <property type="entry name" value="hydroxyacid oxidase 2"/>
    <property type="match status" value="1"/>
</dbReference>
<dbReference type="OrthoDB" id="1925334at2759"/>
<keyword evidence="10" id="KW-1185">Reference proteome</keyword>
<dbReference type="PROSITE" id="PS00557">
    <property type="entry name" value="FMN_HYDROXY_ACID_DH_1"/>
    <property type="match status" value="1"/>
</dbReference>
<comment type="caution">
    <text evidence="9">The sequence shown here is derived from an EMBL/GenBank/DDBJ whole genome shotgun (WGS) entry which is preliminary data.</text>
</comment>
<name>A0A8H7PIN2_MORIS</name>
<dbReference type="PROSITE" id="PS51349">
    <property type="entry name" value="FMN_HYDROXY_ACID_DH_2"/>
    <property type="match status" value="1"/>
</dbReference>
<dbReference type="PANTHER" id="PTHR10578:SF149">
    <property type="entry name" value="2-HYDROXYACID OXIDASE 2"/>
    <property type="match status" value="1"/>
</dbReference>
<evidence type="ECO:0000256" key="6">
    <source>
        <dbReference type="PIRSR" id="PIRSR000138-1"/>
    </source>
</evidence>
<keyword evidence="7" id="KW-0285">Flavoprotein</keyword>
<feature type="binding site" evidence="7">
    <location>
        <begin position="311"/>
        <end position="312"/>
    </location>
    <ligand>
        <name>FMN</name>
        <dbReference type="ChEBI" id="CHEBI:58210"/>
    </ligand>
</feature>
<evidence type="ECO:0000259" key="8">
    <source>
        <dbReference type="PROSITE" id="PS51349"/>
    </source>
</evidence>
<dbReference type="InterPro" id="IPR012133">
    <property type="entry name" value="Alpha-hydoxy_acid_DH_FMN"/>
</dbReference>
<feature type="binding site" evidence="7">
    <location>
        <position position="26"/>
    </location>
    <ligand>
        <name>glyoxylate</name>
        <dbReference type="ChEBI" id="CHEBI:36655"/>
    </ligand>
</feature>
<dbReference type="Proteomes" id="UP000654370">
    <property type="component" value="Unassembled WGS sequence"/>
</dbReference>
<dbReference type="AlphaFoldDB" id="A0A8H7PIN2"/>
<comment type="similarity">
    <text evidence="3">Belongs to the FMN-dependent alpha-hydroxy acid dehydrogenase family.</text>
</comment>
<feature type="binding site" evidence="7">
    <location>
        <position position="256"/>
    </location>
    <ligand>
        <name>glyoxylate</name>
        <dbReference type="ChEBI" id="CHEBI:36655"/>
    </ligand>
</feature>
<reference evidence="9" key="1">
    <citation type="submission" date="2020-12" db="EMBL/GenBank/DDBJ databases">
        <title>Metabolic potential, ecology and presence of endohyphal bacteria is reflected in genomic diversity of Mucoromycotina.</title>
        <authorList>
            <person name="Muszewska A."/>
            <person name="Okrasinska A."/>
            <person name="Steczkiewicz K."/>
            <person name="Drgas O."/>
            <person name="Orlowska M."/>
            <person name="Perlinska-Lenart U."/>
            <person name="Aleksandrzak-Piekarczyk T."/>
            <person name="Szatraj K."/>
            <person name="Zielenkiewicz U."/>
            <person name="Pilsyk S."/>
            <person name="Malc E."/>
            <person name="Mieczkowski P."/>
            <person name="Kruszewska J.S."/>
            <person name="Biernat P."/>
            <person name="Pawlowska J."/>
        </authorList>
    </citation>
    <scope>NUCLEOTIDE SEQUENCE</scope>
    <source>
        <strain evidence="9">WA0000067209</strain>
    </source>
</reference>
<evidence type="ECO:0000256" key="1">
    <source>
        <dbReference type="ARBA" id="ARBA00001917"/>
    </source>
</evidence>
<dbReference type="EMBL" id="JAEPQZ010000012">
    <property type="protein sequence ID" value="KAG2174707.1"/>
    <property type="molecule type" value="Genomic_DNA"/>
</dbReference>
<comment type="cofactor">
    <cofactor evidence="1">
        <name>FMN</name>
        <dbReference type="ChEBI" id="CHEBI:58210"/>
    </cofactor>
</comment>
<protein>
    <recommendedName>
        <fullName evidence="4">Oxidase FUB9</fullName>
    </recommendedName>
    <alternativeName>
        <fullName evidence="5">Fusaric acid biosynthesis protein 9</fullName>
    </alternativeName>
</protein>
<dbReference type="GO" id="GO:0016491">
    <property type="term" value="F:oxidoreductase activity"/>
    <property type="evidence" value="ECO:0007669"/>
    <property type="project" value="UniProtKB-KW"/>
</dbReference>
<dbReference type="GO" id="GO:0010181">
    <property type="term" value="F:FMN binding"/>
    <property type="evidence" value="ECO:0007669"/>
    <property type="project" value="InterPro"/>
</dbReference>
<keyword evidence="7" id="KW-0288">FMN</keyword>
<dbReference type="InterPro" id="IPR000262">
    <property type="entry name" value="FMN-dep_DH"/>
</dbReference>
<dbReference type="GO" id="GO:0005737">
    <property type="term" value="C:cytoplasm"/>
    <property type="evidence" value="ECO:0007669"/>
    <property type="project" value="UniProtKB-ARBA"/>
</dbReference>
<gene>
    <name evidence="9" type="ORF">INT43_005765</name>
</gene>
<feature type="binding site" evidence="7">
    <location>
        <begin position="79"/>
        <end position="81"/>
    </location>
    <ligand>
        <name>FMN</name>
        <dbReference type="ChEBI" id="CHEBI:58210"/>
    </ligand>
</feature>
<evidence type="ECO:0000256" key="7">
    <source>
        <dbReference type="PIRSR" id="PIRSR000138-2"/>
    </source>
</evidence>
<feature type="binding site" evidence="7">
    <location>
        <position position="164"/>
    </location>
    <ligand>
        <name>FMN</name>
        <dbReference type="ChEBI" id="CHEBI:58210"/>
    </ligand>
</feature>
<dbReference type="Pfam" id="PF01070">
    <property type="entry name" value="FMN_dh"/>
    <property type="match status" value="1"/>
</dbReference>
<sequence length="381" mass="41633">MASAPVSLDDFEQHARKILPPSVFGYYYSGADAEWTLDRNKRAYDSLLIRPRILVDVETVTTATTILGQKIASPICVAPTAFHGMAHDDAEKATARACASLKTCYTLATYSNTNMEDAYAAAKEKTKKQDPLHWFQLYVEQDREATKQLVQRAERAGYKALVITVDRPRLGRRLADLRNAFKLPKHLTLANFAVDESRSGAGAYAGGAIDASLSWKDIEWFKSITKLPIVIKGIFRGEDAKLAAKAGVDGIIVSNHGGRQLDGCPATLEVLPEIVNAVKGTKVEVYVDGGIRKGTDVFKAMALGARAVFLGRPIVYGLAYQGEAGVRQVLSLISYEFRLAMSLAGCTDINKITSDYIIPAEELSLAKSYAKYYPKTATPKL</sequence>
<evidence type="ECO:0000313" key="10">
    <source>
        <dbReference type="Proteomes" id="UP000654370"/>
    </source>
</evidence>
<dbReference type="PIRSF" id="PIRSF000138">
    <property type="entry name" value="Al-hdrx_acd_dh"/>
    <property type="match status" value="1"/>
</dbReference>
<dbReference type="InterPro" id="IPR008259">
    <property type="entry name" value="FMN_hydac_DH_AS"/>
</dbReference>
<dbReference type="SUPFAM" id="SSF51395">
    <property type="entry name" value="FMN-linked oxidoreductases"/>
    <property type="match status" value="1"/>
</dbReference>
<dbReference type="PANTHER" id="PTHR10578">
    <property type="entry name" value="S -2-HYDROXY-ACID OXIDASE-RELATED"/>
    <property type="match status" value="1"/>
</dbReference>
<evidence type="ECO:0000256" key="2">
    <source>
        <dbReference type="ARBA" id="ARBA00023002"/>
    </source>
</evidence>
<feature type="domain" description="FMN hydroxy acid dehydrogenase" evidence="8">
    <location>
        <begin position="1"/>
        <end position="362"/>
    </location>
</feature>
<proteinExistence type="inferred from homology"/>
<feature type="binding site" evidence="7">
    <location>
        <position position="259"/>
    </location>
    <ligand>
        <name>glyoxylate</name>
        <dbReference type="ChEBI" id="CHEBI:36655"/>
    </ligand>
</feature>
<feature type="binding site" evidence="7">
    <location>
        <begin position="288"/>
        <end position="292"/>
    </location>
    <ligand>
        <name>FMN</name>
        <dbReference type="ChEBI" id="CHEBI:58210"/>
    </ligand>
</feature>
<feature type="binding site" evidence="7">
    <location>
        <position position="254"/>
    </location>
    <ligand>
        <name>FMN</name>
        <dbReference type="ChEBI" id="CHEBI:58210"/>
    </ligand>
</feature>
<dbReference type="CDD" id="cd02809">
    <property type="entry name" value="alpha_hydroxyacid_oxid_FMN"/>
    <property type="match status" value="1"/>
</dbReference>